<comment type="caution">
    <text evidence="3">The sequence shown here is derived from an EMBL/GenBank/DDBJ whole genome shotgun (WGS) entry which is preliminary data.</text>
</comment>
<evidence type="ECO:0000256" key="1">
    <source>
        <dbReference type="SAM" id="Phobius"/>
    </source>
</evidence>
<reference evidence="2" key="5">
    <citation type="submission" date="2023-12" db="EMBL/GenBank/DDBJ databases">
        <authorList>
            <person name="Sun Q."/>
            <person name="Inoue M."/>
        </authorList>
    </citation>
    <scope>NUCLEOTIDE SEQUENCE</scope>
    <source>
        <strain evidence="2">JCM 10664</strain>
    </source>
</reference>
<sequence length="193" mass="20764">MGADRNRDGLRRLLRRVFPGANPLRRRTDYFEPIALVFAVLSAVAAIVLATVVAQGELRGRLAQVEREHATRQQVVATVVAEVGSTTAQRSVAVRWGEPPDERFAVVELPTRAPVAGTVPVWLDQGGQPTSPPMTSAQATQAAGLAGAAVLIGSALTVVVLVTIARLWVTRRRLAAWAAEWAIVGPQWRRHAS</sequence>
<reference evidence="3" key="4">
    <citation type="submission" date="2020-09" db="EMBL/GenBank/DDBJ databases">
        <authorList>
            <person name="Sun Q."/>
            <person name="Zhou Y."/>
        </authorList>
    </citation>
    <scope>NUCLEOTIDE SEQUENCE</scope>
    <source>
        <strain evidence="3">CGMCC 4.7206</strain>
    </source>
</reference>
<reference evidence="3 4" key="2">
    <citation type="journal article" date="2014" name="Int. J. Syst. Evol. Microbiol.">
        <title>Complete genome sequence of Corynebacterium casei LMG S-19264T (=DSM 44701T), isolated from a smear-ripened cheese.</title>
        <authorList>
            <consortium name="US DOE Joint Genome Institute (JGI-PGF)"/>
            <person name="Walter F."/>
            <person name="Albersmeier A."/>
            <person name="Kalinowski J."/>
            <person name="Ruckert C."/>
        </authorList>
    </citation>
    <scope>NUCLEOTIDE SEQUENCE [LARGE SCALE GENOMIC DNA]</scope>
    <source>
        <strain evidence="3 4">CGMCC 4.7206</strain>
    </source>
</reference>
<dbReference type="EMBL" id="BMMT01000002">
    <property type="protein sequence ID" value="GGI73445.1"/>
    <property type="molecule type" value="Genomic_DNA"/>
</dbReference>
<evidence type="ECO:0008006" key="6">
    <source>
        <dbReference type="Google" id="ProtNLM"/>
    </source>
</evidence>
<proteinExistence type="predicted"/>
<organism evidence="3 4">
    <name type="scientific">Saccharopolyspora thermophila</name>
    <dbReference type="NCBI Taxonomy" id="89367"/>
    <lineage>
        <taxon>Bacteria</taxon>
        <taxon>Bacillati</taxon>
        <taxon>Actinomycetota</taxon>
        <taxon>Actinomycetes</taxon>
        <taxon>Pseudonocardiales</taxon>
        <taxon>Pseudonocardiaceae</taxon>
        <taxon>Saccharopolyspora</taxon>
    </lineage>
</organism>
<reference evidence="5" key="3">
    <citation type="journal article" date="2019" name="Int. J. Syst. Evol. Microbiol.">
        <title>The Global Catalogue of Microorganisms (GCM) 10K type strain sequencing project: providing services to taxonomists for standard genome sequencing and annotation.</title>
        <authorList>
            <consortium name="The Broad Institute Genomics Platform"/>
            <consortium name="The Broad Institute Genome Sequencing Center for Infectious Disease"/>
            <person name="Wu L."/>
            <person name="Ma J."/>
        </authorList>
    </citation>
    <scope>NUCLEOTIDE SEQUENCE [LARGE SCALE GENOMIC DNA]</scope>
    <source>
        <strain evidence="5">JCM 10664</strain>
    </source>
</reference>
<keyword evidence="1" id="KW-0472">Membrane</keyword>
<dbReference type="Proteomes" id="UP001500220">
    <property type="component" value="Unassembled WGS sequence"/>
</dbReference>
<evidence type="ECO:0000313" key="2">
    <source>
        <dbReference type="EMBL" id="GAA0534360.1"/>
    </source>
</evidence>
<dbReference type="PANTHER" id="PTHR42305">
    <property type="entry name" value="MEMBRANE PROTEIN RV1733C-RELATED"/>
    <property type="match status" value="1"/>
</dbReference>
<feature type="transmembrane region" description="Helical" evidence="1">
    <location>
        <begin position="142"/>
        <end position="164"/>
    </location>
</feature>
<dbReference type="EMBL" id="BAAAHC010000017">
    <property type="protein sequence ID" value="GAA0534360.1"/>
    <property type="molecule type" value="Genomic_DNA"/>
</dbReference>
<evidence type="ECO:0000313" key="5">
    <source>
        <dbReference type="Proteomes" id="UP001500220"/>
    </source>
</evidence>
<accession>A0A917N770</accession>
<reference evidence="2" key="1">
    <citation type="journal article" date="2014" name="Int. J. Syst. Evol. Microbiol.">
        <title>Complete genome of a new Firmicutes species belonging to the dominant human colonic microbiota ('Ruminococcus bicirculans') reveals two chromosomes and a selective capacity to utilize plant glucans.</title>
        <authorList>
            <consortium name="NISC Comparative Sequencing Program"/>
            <person name="Wegmann U."/>
            <person name="Louis P."/>
            <person name="Goesmann A."/>
            <person name="Henrissat B."/>
            <person name="Duncan S.H."/>
            <person name="Flint H.J."/>
        </authorList>
    </citation>
    <scope>NUCLEOTIDE SEQUENCE</scope>
    <source>
        <strain evidence="2">JCM 10664</strain>
    </source>
</reference>
<dbReference type="InterPro" id="IPR039708">
    <property type="entry name" value="MT1774/Rv1733c-like"/>
</dbReference>
<keyword evidence="1" id="KW-0812">Transmembrane</keyword>
<dbReference type="AlphaFoldDB" id="A0A917N770"/>
<evidence type="ECO:0000313" key="3">
    <source>
        <dbReference type="EMBL" id="GGI73445.1"/>
    </source>
</evidence>
<gene>
    <name evidence="2" type="ORF">GCM10009545_41180</name>
    <name evidence="3" type="ORF">GCM10011581_07990</name>
</gene>
<dbReference type="Proteomes" id="UP000597989">
    <property type="component" value="Unassembled WGS sequence"/>
</dbReference>
<dbReference type="PANTHER" id="PTHR42305:SF1">
    <property type="entry name" value="MEMBRANE PROTEIN RV1733C-RELATED"/>
    <property type="match status" value="1"/>
</dbReference>
<keyword evidence="5" id="KW-1185">Reference proteome</keyword>
<name>A0A917N770_9PSEU</name>
<evidence type="ECO:0000313" key="4">
    <source>
        <dbReference type="Proteomes" id="UP000597989"/>
    </source>
</evidence>
<feature type="transmembrane region" description="Helical" evidence="1">
    <location>
        <begin position="34"/>
        <end position="54"/>
    </location>
</feature>
<dbReference type="RefSeq" id="WP_188985555.1">
    <property type="nucleotide sequence ID" value="NZ_BAAAHC010000017.1"/>
</dbReference>
<keyword evidence="1" id="KW-1133">Transmembrane helix</keyword>
<protein>
    <recommendedName>
        <fullName evidence="6">Transmembrane protein</fullName>
    </recommendedName>
</protein>